<organism evidence="3 4">
    <name type="scientific">Cohnella hongkongensis</name>
    <dbReference type="NCBI Taxonomy" id="178337"/>
    <lineage>
        <taxon>Bacteria</taxon>
        <taxon>Bacillati</taxon>
        <taxon>Bacillota</taxon>
        <taxon>Bacilli</taxon>
        <taxon>Bacillales</taxon>
        <taxon>Paenibacillaceae</taxon>
        <taxon>Cohnella</taxon>
    </lineage>
</organism>
<comment type="similarity">
    <text evidence="1">Belongs to the DinB family.</text>
</comment>
<dbReference type="InterPro" id="IPR034660">
    <property type="entry name" value="DinB/YfiT-like"/>
</dbReference>
<dbReference type="Pfam" id="PF05163">
    <property type="entry name" value="DinB"/>
    <property type="match status" value="1"/>
</dbReference>
<dbReference type="Gene3D" id="1.20.120.450">
    <property type="entry name" value="dinb family like domain"/>
    <property type="match status" value="1"/>
</dbReference>
<gene>
    <name evidence="3" type="ORF">ACFO3S_07715</name>
</gene>
<protein>
    <submittedName>
        <fullName evidence="3">DinB family protein</fullName>
    </submittedName>
</protein>
<dbReference type="InterPro" id="IPR007837">
    <property type="entry name" value="DinB"/>
</dbReference>
<evidence type="ECO:0000313" key="3">
    <source>
        <dbReference type="EMBL" id="MFC4598126.1"/>
    </source>
</evidence>
<name>A0ABV9FBK5_9BACL</name>
<keyword evidence="4" id="KW-1185">Reference proteome</keyword>
<sequence length="166" mass="18604">MLNKDLLIGDVMHEWSGTRRLLAGLPDGNFDWRPHEKSYTLGELATHVVNLLNWQLSILRDPEIDLAAIPARRTALTSRQALLDEFDTNIRELERALDAVDEAALASDWTLRRGDTIMAVQPKAMAFRTVGMSHMVHHRAQLGVYLRLLDQPVPGVYGPSADELGL</sequence>
<accession>A0ABV9FBK5</accession>
<dbReference type="SUPFAM" id="SSF109854">
    <property type="entry name" value="DinB/YfiT-like putative metalloenzymes"/>
    <property type="match status" value="1"/>
</dbReference>
<evidence type="ECO:0000256" key="2">
    <source>
        <dbReference type="ARBA" id="ARBA00022723"/>
    </source>
</evidence>
<dbReference type="Proteomes" id="UP001596028">
    <property type="component" value="Unassembled WGS sequence"/>
</dbReference>
<comment type="caution">
    <text evidence="3">The sequence shown here is derived from an EMBL/GenBank/DDBJ whole genome shotgun (WGS) entry which is preliminary data.</text>
</comment>
<evidence type="ECO:0000256" key="1">
    <source>
        <dbReference type="ARBA" id="ARBA00008635"/>
    </source>
</evidence>
<keyword evidence="2" id="KW-0479">Metal-binding</keyword>
<dbReference type="RefSeq" id="WP_378094058.1">
    <property type="nucleotide sequence ID" value="NZ_JBHSEP010000004.1"/>
</dbReference>
<evidence type="ECO:0000313" key="4">
    <source>
        <dbReference type="Proteomes" id="UP001596028"/>
    </source>
</evidence>
<dbReference type="EMBL" id="JBHSEP010000004">
    <property type="protein sequence ID" value="MFC4598126.1"/>
    <property type="molecule type" value="Genomic_DNA"/>
</dbReference>
<proteinExistence type="inferred from homology"/>
<reference evidence="4" key="1">
    <citation type="journal article" date="2019" name="Int. J. Syst. Evol. Microbiol.">
        <title>The Global Catalogue of Microorganisms (GCM) 10K type strain sequencing project: providing services to taxonomists for standard genome sequencing and annotation.</title>
        <authorList>
            <consortium name="The Broad Institute Genomics Platform"/>
            <consortium name="The Broad Institute Genome Sequencing Center for Infectious Disease"/>
            <person name="Wu L."/>
            <person name="Ma J."/>
        </authorList>
    </citation>
    <scope>NUCLEOTIDE SEQUENCE [LARGE SCALE GENOMIC DNA]</scope>
    <source>
        <strain evidence="4">CCUG 49571</strain>
    </source>
</reference>